<proteinExistence type="predicted"/>
<dbReference type="InterPro" id="IPR011006">
    <property type="entry name" value="CheY-like_superfamily"/>
</dbReference>
<reference evidence="2 3" key="1">
    <citation type="submission" date="2022-06" db="EMBL/GenBank/DDBJ databases">
        <title>Thiomicrohabdus sp. nov, an obligately chemolithoautotrophic, sulfur-oxidizing bacterium isolated from beach of Guanyin Mountain. Amoy.</title>
        <authorList>
            <person name="Zhu H."/>
        </authorList>
    </citation>
    <scope>NUCLEOTIDE SEQUENCE [LARGE SCALE GENOMIC DNA]</scope>
    <source>
        <strain evidence="2 3">XGS-01</strain>
    </source>
</reference>
<dbReference type="RefSeq" id="WP_275595165.1">
    <property type="nucleotide sequence ID" value="NZ_CP102381.1"/>
</dbReference>
<accession>A0ABY8CER7</accession>
<dbReference type="CDD" id="cd16936">
    <property type="entry name" value="HATPase_RsbW-like"/>
    <property type="match status" value="1"/>
</dbReference>
<organism evidence="2 3">
    <name type="scientific">Thiomicrorhabdus lithotrophica</name>
    <dbReference type="NCBI Taxonomy" id="2949997"/>
    <lineage>
        <taxon>Bacteria</taxon>
        <taxon>Pseudomonadati</taxon>
        <taxon>Pseudomonadota</taxon>
        <taxon>Gammaproteobacteria</taxon>
        <taxon>Thiotrichales</taxon>
        <taxon>Piscirickettsiaceae</taxon>
        <taxon>Thiomicrorhabdus</taxon>
    </lineage>
</organism>
<keyword evidence="2" id="KW-0547">Nucleotide-binding</keyword>
<name>A0ABY8CER7_9GAMM</name>
<feature type="domain" description="Histidine kinase/HSP90-like ATPase" evidence="1">
    <location>
        <begin position="164"/>
        <end position="280"/>
    </location>
</feature>
<keyword evidence="2" id="KW-0067">ATP-binding</keyword>
<protein>
    <submittedName>
        <fullName evidence="2">ATP-binding protein</fullName>
    </submittedName>
</protein>
<evidence type="ECO:0000259" key="1">
    <source>
        <dbReference type="Pfam" id="PF13581"/>
    </source>
</evidence>
<dbReference type="GO" id="GO:0005524">
    <property type="term" value="F:ATP binding"/>
    <property type="evidence" value="ECO:0007669"/>
    <property type="project" value="UniProtKB-KW"/>
</dbReference>
<evidence type="ECO:0000313" key="2">
    <source>
        <dbReference type="EMBL" id="WEJ62908.1"/>
    </source>
</evidence>
<dbReference type="EMBL" id="CP102381">
    <property type="protein sequence ID" value="WEJ62908.1"/>
    <property type="molecule type" value="Genomic_DNA"/>
</dbReference>
<dbReference type="InterPro" id="IPR003594">
    <property type="entry name" value="HATPase_dom"/>
</dbReference>
<dbReference type="SUPFAM" id="SSF52172">
    <property type="entry name" value="CheY-like"/>
    <property type="match status" value="1"/>
</dbReference>
<dbReference type="Pfam" id="PF13581">
    <property type="entry name" value="HATPase_c_2"/>
    <property type="match status" value="1"/>
</dbReference>
<gene>
    <name evidence="2" type="ORF">NR989_01290</name>
</gene>
<dbReference type="Proteomes" id="UP001222275">
    <property type="component" value="Chromosome"/>
</dbReference>
<sequence>MERQNHIQASLDKGIYFLTFCSTVTQAVLQVKNSPVIQYDALIIDESALNQHDLTELKSFREYSCFGLTPFILQVNNPQSDAIQKGFDLGMYFYLIYPFKAELLNTVILTATLGLSNHQEISKRLANFEIAHPRLQKAVFHIQTVSEAQAIASVLAYMTPDQKRIAIGLFELILNSIEHGNLGIGYKLKSQLITNSKLQTEVTRRLSLEENSDKFVTVTLERKTDFFEFTISDNGAGFNYTNFLDFEENRATDSHGRGIMIANRLSFDYLEYRDSGSTVICRVNT</sequence>
<dbReference type="InterPro" id="IPR036890">
    <property type="entry name" value="HATPase_C_sf"/>
</dbReference>
<dbReference type="SUPFAM" id="SSF55874">
    <property type="entry name" value="ATPase domain of HSP90 chaperone/DNA topoisomerase II/histidine kinase"/>
    <property type="match status" value="1"/>
</dbReference>
<dbReference type="Gene3D" id="3.30.565.10">
    <property type="entry name" value="Histidine kinase-like ATPase, C-terminal domain"/>
    <property type="match status" value="1"/>
</dbReference>
<keyword evidence="3" id="KW-1185">Reference proteome</keyword>
<evidence type="ECO:0000313" key="3">
    <source>
        <dbReference type="Proteomes" id="UP001222275"/>
    </source>
</evidence>